<protein>
    <recommendedName>
        <fullName evidence="6">Pro-resilin</fullName>
    </recommendedName>
</protein>
<dbReference type="PANTHER" id="PTHR12236">
    <property type="entry name" value="STRUCTURAL CONTITUENT OF CUTICLE"/>
    <property type="match status" value="1"/>
</dbReference>
<dbReference type="InterPro" id="IPR051217">
    <property type="entry name" value="Insect_Cuticle_Struc_Prot"/>
</dbReference>
<dbReference type="InterPro" id="IPR000618">
    <property type="entry name" value="Insect_cuticle"/>
</dbReference>
<evidence type="ECO:0000313" key="5">
    <source>
        <dbReference type="Proteomes" id="UP001367676"/>
    </source>
</evidence>
<sequence length="463" mass="50616">MAAEQSIEGKQGTLIRQKKRIVTLKKPFRYNERMRGRQTNYHRSTVSSLDEFAIIGTSENPNGNWKPIPYAHYTAEAAANVKNRPALGAGNGDGDGDGGKPAVINSVTNGDSGHIERANKNRESEISTAASLPEHVSSEQFEDYALLHYYIPFDQFVAHQTPKPIMETLQDIPPKTISIEQLMKAAIEPVPIFRLETTSTTTTAAPSTTAKTEPPTSTVITVFPPESAKKSEDDEFAGRYEYEYFVQDNHWGTNFGHKEFRDGKQTKGDYEVVLPDGRVQHVQYWSDATGYHASSSFVIFCLLAICECVPPYGGGGSDYGGSSYGGSHDEDYHHQEPKPYAFGYSVKDFKKGTNFNQHETSDGHNIKGQYAVALPDGRMQIVSYNADWKDGYHADVKYVGEAHHPEIYASNYGVHDSGSSSGGYDYGSGGQASSTNFQSLGSAGHSGYGSSAGFGAASQGYRK</sequence>
<dbReference type="InterPro" id="IPR031311">
    <property type="entry name" value="CHIT_BIND_RR_consensus"/>
</dbReference>
<organism evidence="4 5">
    <name type="scientific">Parthenolecanium corni</name>
    <dbReference type="NCBI Taxonomy" id="536013"/>
    <lineage>
        <taxon>Eukaryota</taxon>
        <taxon>Metazoa</taxon>
        <taxon>Ecdysozoa</taxon>
        <taxon>Arthropoda</taxon>
        <taxon>Hexapoda</taxon>
        <taxon>Insecta</taxon>
        <taxon>Pterygota</taxon>
        <taxon>Neoptera</taxon>
        <taxon>Paraneoptera</taxon>
        <taxon>Hemiptera</taxon>
        <taxon>Sternorrhyncha</taxon>
        <taxon>Coccoidea</taxon>
        <taxon>Coccidae</taxon>
        <taxon>Parthenolecanium</taxon>
    </lineage>
</organism>
<evidence type="ECO:0000313" key="4">
    <source>
        <dbReference type="EMBL" id="KAK7575526.1"/>
    </source>
</evidence>
<dbReference type="Proteomes" id="UP001367676">
    <property type="component" value="Unassembled WGS sequence"/>
</dbReference>
<dbReference type="GO" id="GO:0042302">
    <property type="term" value="F:structural constituent of cuticle"/>
    <property type="evidence" value="ECO:0007669"/>
    <property type="project" value="UniProtKB-UniRule"/>
</dbReference>
<gene>
    <name evidence="4" type="ORF">V9T40_011812</name>
</gene>
<dbReference type="EMBL" id="JBBCAQ010000036">
    <property type="protein sequence ID" value="KAK7575526.1"/>
    <property type="molecule type" value="Genomic_DNA"/>
</dbReference>
<feature type="compositionally biased region" description="Basic and acidic residues" evidence="3">
    <location>
        <begin position="113"/>
        <end position="124"/>
    </location>
</feature>
<comment type="caution">
    <text evidence="4">The sequence shown here is derived from an EMBL/GenBank/DDBJ whole genome shotgun (WGS) entry which is preliminary data.</text>
</comment>
<feature type="region of interest" description="Disordered" evidence="3">
    <location>
        <begin position="84"/>
        <end position="124"/>
    </location>
</feature>
<evidence type="ECO:0008006" key="6">
    <source>
        <dbReference type="Google" id="ProtNLM"/>
    </source>
</evidence>
<dbReference type="Pfam" id="PF00379">
    <property type="entry name" value="Chitin_bind_4"/>
    <property type="match status" value="2"/>
</dbReference>
<name>A0AAN9TLZ8_9HEMI</name>
<dbReference type="GO" id="GO:0031012">
    <property type="term" value="C:extracellular matrix"/>
    <property type="evidence" value="ECO:0007669"/>
    <property type="project" value="TreeGrafter"/>
</dbReference>
<dbReference type="GO" id="GO:0005615">
    <property type="term" value="C:extracellular space"/>
    <property type="evidence" value="ECO:0007669"/>
    <property type="project" value="TreeGrafter"/>
</dbReference>
<dbReference type="AlphaFoldDB" id="A0AAN9TLZ8"/>
<reference evidence="4 5" key="1">
    <citation type="submission" date="2024-03" db="EMBL/GenBank/DDBJ databases">
        <title>Adaptation during the transition from Ophiocordyceps entomopathogen to insect associate is accompanied by gene loss and intensified selection.</title>
        <authorList>
            <person name="Ward C.M."/>
            <person name="Onetto C.A."/>
            <person name="Borneman A.R."/>
        </authorList>
    </citation>
    <scope>NUCLEOTIDE SEQUENCE [LARGE SCALE GENOMIC DNA]</scope>
    <source>
        <strain evidence="4">AWRI1</strain>
        <tissue evidence="4">Single Adult Female</tissue>
    </source>
</reference>
<evidence type="ECO:0000256" key="1">
    <source>
        <dbReference type="ARBA" id="ARBA00022460"/>
    </source>
</evidence>
<evidence type="ECO:0000256" key="2">
    <source>
        <dbReference type="PROSITE-ProRule" id="PRU00497"/>
    </source>
</evidence>
<dbReference type="PROSITE" id="PS00233">
    <property type="entry name" value="CHIT_BIND_RR_1"/>
    <property type="match status" value="1"/>
</dbReference>
<evidence type="ECO:0000256" key="3">
    <source>
        <dbReference type="SAM" id="MobiDB-lite"/>
    </source>
</evidence>
<dbReference type="PROSITE" id="PS51155">
    <property type="entry name" value="CHIT_BIND_RR_2"/>
    <property type="match status" value="2"/>
</dbReference>
<dbReference type="PANTHER" id="PTHR12236:SF79">
    <property type="entry name" value="CUTICULAR PROTEIN 50CB-RELATED"/>
    <property type="match status" value="1"/>
</dbReference>
<keyword evidence="5" id="KW-1185">Reference proteome</keyword>
<accession>A0AAN9TLZ8</accession>
<proteinExistence type="predicted"/>
<keyword evidence="1 2" id="KW-0193">Cuticle</keyword>